<evidence type="ECO:0000313" key="4">
    <source>
        <dbReference type="Proteomes" id="UP001145087"/>
    </source>
</evidence>
<dbReference type="GO" id="GO:0016903">
    <property type="term" value="F:oxidoreductase activity, acting on the aldehyde or oxo group of donors"/>
    <property type="evidence" value="ECO:0007669"/>
    <property type="project" value="InterPro"/>
</dbReference>
<feature type="domain" description="Pyruvate/ketoisovalerate oxidoreductase catalytic" evidence="2">
    <location>
        <begin position="14"/>
        <end position="192"/>
    </location>
</feature>
<dbReference type="InterPro" id="IPR052198">
    <property type="entry name" value="IorB_Oxidoreductase"/>
</dbReference>
<protein>
    <submittedName>
        <fullName evidence="3">Indolepyruvate oxidoreductase subunit beta</fullName>
    </submittedName>
</protein>
<dbReference type="Gene3D" id="3.40.920.10">
    <property type="entry name" value="Pyruvate-ferredoxin oxidoreductase, PFOR, domain III"/>
    <property type="match status" value="1"/>
</dbReference>
<dbReference type="Proteomes" id="UP001145087">
    <property type="component" value="Unassembled WGS sequence"/>
</dbReference>
<organism evidence="3 4">
    <name type="scientific">Draconibacterium aestuarii</name>
    <dbReference type="NCBI Taxonomy" id="2998507"/>
    <lineage>
        <taxon>Bacteria</taxon>
        <taxon>Pseudomonadati</taxon>
        <taxon>Bacteroidota</taxon>
        <taxon>Bacteroidia</taxon>
        <taxon>Marinilabiliales</taxon>
        <taxon>Prolixibacteraceae</taxon>
        <taxon>Draconibacterium</taxon>
    </lineage>
</organism>
<keyword evidence="1" id="KW-0560">Oxidoreductase</keyword>
<dbReference type="InterPro" id="IPR019752">
    <property type="entry name" value="Pyrv/ketoisovalerate_OxRed_cat"/>
</dbReference>
<accession>A0A9X3F8Q6</accession>
<keyword evidence="4" id="KW-1185">Reference proteome</keyword>
<dbReference type="InterPro" id="IPR002869">
    <property type="entry name" value="Pyrv_flavodox_OxRed_cen"/>
</dbReference>
<dbReference type="EMBL" id="JAPOHD010000062">
    <property type="protein sequence ID" value="MCY1722664.1"/>
    <property type="molecule type" value="Genomic_DNA"/>
</dbReference>
<reference evidence="3" key="1">
    <citation type="submission" date="2022-11" db="EMBL/GenBank/DDBJ databases">
        <title>Marilongibacter aestuarii gen. nov., sp. nov., isolated from tidal flat sediment.</title>
        <authorList>
            <person name="Jiayan W."/>
        </authorList>
    </citation>
    <scope>NUCLEOTIDE SEQUENCE</scope>
    <source>
        <strain evidence="3">Z1-6</strain>
    </source>
</reference>
<dbReference type="SUPFAM" id="SSF53323">
    <property type="entry name" value="Pyruvate-ferredoxin oxidoreductase, PFOR, domain III"/>
    <property type="match status" value="1"/>
</dbReference>
<dbReference type="AlphaFoldDB" id="A0A9X3F8Q6"/>
<dbReference type="Pfam" id="PF01558">
    <property type="entry name" value="POR"/>
    <property type="match status" value="1"/>
</dbReference>
<comment type="caution">
    <text evidence="3">The sequence shown here is derived from an EMBL/GenBank/DDBJ whole genome shotgun (WGS) entry which is preliminary data.</text>
</comment>
<evidence type="ECO:0000259" key="2">
    <source>
        <dbReference type="Pfam" id="PF01558"/>
    </source>
</evidence>
<sequence>MQDTGKNIIIAGVGGQGILLFSNLLSKYYLKKGYELKISDVIGLGQRGGGVESHFRYSTQPVLSPFIKAGDVDYVISFEQTETLRYLHSLKEDGVLLTSTYELTPTSVNTRLQKDLPESKTEIIKRSENKVFIIDPHEHTCLDFNINKMMNVVMLGYYAELRGYSHDEMIQIVRENVPAKFVEGNIKAYEMGTRIVEEQLVAVEPVAIRC</sequence>
<dbReference type="RefSeq" id="WP_343334989.1">
    <property type="nucleotide sequence ID" value="NZ_JAPOHD010000062.1"/>
</dbReference>
<gene>
    <name evidence="3" type="ORF">OU798_20105</name>
</gene>
<evidence type="ECO:0000256" key="1">
    <source>
        <dbReference type="ARBA" id="ARBA00023002"/>
    </source>
</evidence>
<proteinExistence type="predicted"/>
<dbReference type="PANTHER" id="PTHR43854">
    <property type="entry name" value="INDOLEPYRUVATE OXIDOREDUCTASE SUBUNIT IORB"/>
    <property type="match status" value="1"/>
</dbReference>
<dbReference type="PANTHER" id="PTHR43854:SF1">
    <property type="entry name" value="INDOLEPYRUVATE OXIDOREDUCTASE SUBUNIT IORB"/>
    <property type="match status" value="1"/>
</dbReference>
<evidence type="ECO:0000313" key="3">
    <source>
        <dbReference type="EMBL" id="MCY1722664.1"/>
    </source>
</evidence>
<name>A0A9X3F8Q6_9BACT</name>